<gene>
    <name evidence="2" type="ORF">ACFFH4_25750</name>
</gene>
<keyword evidence="3" id="KW-1185">Reference proteome</keyword>
<evidence type="ECO:0000313" key="3">
    <source>
        <dbReference type="Proteomes" id="UP001589833"/>
    </source>
</evidence>
<evidence type="ECO:0000256" key="1">
    <source>
        <dbReference type="SAM" id="MobiDB-lite"/>
    </source>
</evidence>
<dbReference type="RefSeq" id="WP_273848461.1">
    <property type="nucleotide sequence ID" value="NZ_JAQQWT010000095.1"/>
</dbReference>
<feature type="region of interest" description="Disordered" evidence="1">
    <location>
        <begin position="1"/>
        <end position="30"/>
    </location>
</feature>
<name>A0ABV6NN97_9BACI</name>
<evidence type="ECO:0000313" key="2">
    <source>
        <dbReference type="EMBL" id="MFC0562247.1"/>
    </source>
</evidence>
<protein>
    <recommendedName>
        <fullName evidence="4">Ricin B lectin domain-containing protein</fullName>
    </recommendedName>
</protein>
<sequence>MNPVVGLDVSKGESAEAASASSSISSGQNMGNLSSSIYVGQGNVYSLMVVNQSNSSDVYLNVSRNGTVIYSTVPISRNQVWSQKYTSTNGGNYRIQLGCVSGTSCNAGATISN</sequence>
<dbReference type="EMBL" id="JBHLTR010000116">
    <property type="protein sequence ID" value="MFC0562247.1"/>
    <property type="molecule type" value="Genomic_DNA"/>
</dbReference>
<feature type="compositionally biased region" description="Low complexity" evidence="1">
    <location>
        <begin position="15"/>
        <end position="26"/>
    </location>
</feature>
<evidence type="ECO:0008006" key="4">
    <source>
        <dbReference type="Google" id="ProtNLM"/>
    </source>
</evidence>
<dbReference type="Proteomes" id="UP001589833">
    <property type="component" value="Unassembled WGS sequence"/>
</dbReference>
<comment type="caution">
    <text evidence="2">The sequence shown here is derived from an EMBL/GenBank/DDBJ whole genome shotgun (WGS) entry which is preliminary data.</text>
</comment>
<accession>A0ABV6NN97</accession>
<reference evidence="2 3" key="1">
    <citation type="submission" date="2024-09" db="EMBL/GenBank/DDBJ databases">
        <authorList>
            <person name="Sun Q."/>
            <person name="Mori K."/>
        </authorList>
    </citation>
    <scope>NUCLEOTIDE SEQUENCE [LARGE SCALE GENOMIC DNA]</scope>
    <source>
        <strain evidence="2 3">NCAIM B.02301</strain>
    </source>
</reference>
<organism evidence="2 3">
    <name type="scientific">Halalkalibacter alkalisediminis</name>
    <dbReference type="NCBI Taxonomy" id="935616"/>
    <lineage>
        <taxon>Bacteria</taxon>
        <taxon>Bacillati</taxon>
        <taxon>Bacillota</taxon>
        <taxon>Bacilli</taxon>
        <taxon>Bacillales</taxon>
        <taxon>Bacillaceae</taxon>
        <taxon>Halalkalibacter</taxon>
    </lineage>
</organism>
<proteinExistence type="predicted"/>